<keyword evidence="2" id="KW-0012">Acyltransferase</keyword>
<evidence type="ECO:0000259" key="3">
    <source>
        <dbReference type="PROSITE" id="PS51186"/>
    </source>
</evidence>
<dbReference type="PANTHER" id="PTHR43800:SF1">
    <property type="entry name" value="PEPTIDYL-LYSINE N-ACETYLTRANSFERASE YJAB"/>
    <property type="match status" value="1"/>
</dbReference>
<accession>A0A0W1B2Q3</accession>
<dbReference type="GO" id="GO:0016747">
    <property type="term" value="F:acyltransferase activity, transferring groups other than amino-acyl groups"/>
    <property type="evidence" value="ECO:0007669"/>
    <property type="project" value="InterPro"/>
</dbReference>
<dbReference type="Gene3D" id="3.40.630.30">
    <property type="match status" value="1"/>
</dbReference>
<sequence length="166" mass="18812">MSTIKLVLEHDIEPYLDLLAEVEHIHLDRNNPNHEQWLRRRIQSHFQRGALFYAYHENEQDDAFGIVAVLHEEAPIGIPALGARAEVLDIGVSKDHRRKGIGGILLQHVEKVVKSRGAYCLLMMTYAEDYDVIAFYGKNGFVPVATIPDVFGPDAEGNTILRKILR</sequence>
<dbReference type="RefSeq" id="WP_060622471.1">
    <property type="nucleotide sequence ID" value="NZ_LCZJ02000017.1"/>
</dbReference>
<proteinExistence type="predicted"/>
<gene>
    <name evidence="4" type="ORF">UQ64_08700</name>
</gene>
<organism evidence="4 5">
    <name type="scientific">Paenibacillus etheri</name>
    <dbReference type="NCBI Taxonomy" id="1306852"/>
    <lineage>
        <taxon>Bacteria</taxon>
        <taxon>Bacillati</taxon>
        <taxon>Bacillota</taxon>
        <taxon>Bacilli</taxon>
        <taxon>Bacillales</taxon>
        <taxon>Paenibacillaceae</taxon>
        <taxon>Paenibacillus</taxon>
    </lineage>
</organism>
<dbReference type="AlphaFoldDB" id="A0A0W1B2Q3"/>
<feature type="domain" description="N-acetyltransferase" evidence="3">
    <location>
        <begin position="2"/>
        <end position="166"/>
    </location>
</feature>
<comment type="caution">
    <text evidence="4">The sequence shown here is derived from an EMBL/GenBank/DDBJ whole genome shotgun (WGS) entry which is preliminary data.</text>
</comment>
<reference evidence="4 5" key="1">
    <citation type="journal article" date="2015" name="Int. Biodeterior. Biodegradation">
        <title>Physiological and genetic screening methods for the isolation of methyl tert-butyl ether-degrading bacteria for bioremediation purposes.</title>
        <authorList>
            <person name="Guisado I.M."/>
            <person name="Purswani J."/>
            <person name="Gonzalez Lopez J."/>
            <person name="Pozo C."/>
        </authorList>
    </citation>
    <scope>NUCLEOTIDE SEQUENCE [LARGE SCALE GENOMIC DNA]</scope>
    <source>
        <strain evidence="4 5">SH7</strain>
    </source>
</reference>
<dbReference type="PROSITE" id="PS51186">
    <property type="entry name" value="GNAT"/>
    <property type="match status" value="1"/>
</dbReference>
<evidence type="ECO:0000313" key="5">
    <source>
        <dbReference type="Proteomes" id="UP000054709"/>
    </source>
</evidence>
<dbReference type="CDD" id="cd04301">
    <property type="entry name" value="NAT_SF"/>
    <property type="match status" value="1"/>
</dbReference>
<keyword evidence="1" id="KW-0808">Transferase</keyword>
<name>A0A0W1B2Q3_9BACL</name>
<dbReference type="EMBL" id="LCZJ02000017">
    <property type="protein sequence ID" value="KTD87819.1"/>
    <property type="molecule type" value="Genomic_DNA"/>
</dbReference>
<dbReference type="PANTHER" id="PTHR43800">
    <property type="entry name" value="PEPTIDYL-LYSINE N-ACETYLTRANSFERASE YJAB"/>
    <property type="match status" value="1"/>
</dbReference>
<evidence type="ECO:0000313" key="4">
    <source>
        <dbReference type="EMBL" id="KTD87819.1"/>
    </source>
</evidence>
<protein>
    <recommendedName>
        <fullName evidence="3">N-acetyltransferase domain-containing protein</fullName>
    </recommendedName>
</protein>
<dbReference type="Pfam" id="PF00583">
    <property type="entry name" value="Acetyltransf_1"/>
    <property type="match status" value="1"/>
</dbReference>
<evidence type="ECO:0000256" key="2">
    <source>
        <dbReference type="ARBA" id="ARBA00023315"/>
    </source>
</evidence>
<dbReference type="Proteomes" id="UP000054709">
    <property type="component" value="Unassembled WGS sequence"/>
</dbReference>
<dbReference type="OrthoDB" id="8590186at2"/>
<dbReference type="InterPro" id="IPR000182">
    <property type="entry name" value="GNAT_dom"/>
</dbReference>
<dbReference type="SUPFAM" id="SSF55729">
    <property type="entry name" value="Acyl-CoA N-acyltransferases (Nat)"/>
    <property type="match status" value="1"/>
</dbReference>
<dbReference type="InterPro" id="IPR016181">
    <property type="entry name" value="Acyl_CoA_acyltransferase"/>
</dbReference>
<evidence type="ECO:0000256" key="1">
    <source>
        <dbReference type="ARBA" id="ARBA00022679"/>
    </source>
</evidence>
<keyword evidence="5" id="KW-1185">Reference proteome</keyword>